<feature type="region of interest" description="Disordered" evidence="1">
    <location>
        <begin position="92"/>
        <end position="119"/>
    </location>
</feature>
<organism evidence="2 3">
    <name type="scientific">Streptomyces albospinus</name>
    <dbReference type="NCBI Taxonomy" id="285515"/>
    <lineage>
        <taxon>Bacteria</taxon>
        <taxon>Bacillati</taxon>
        <taxon>Actinomycetota</taxon>
        <taxon>Actinomycetes</taxon>
        <taxon>Kitasatosporales</taxon>
        <taxon>Streptomycetaceae</taxon>
        <taxon>Streptomyces</taxon>
    </lineage>
</organism>
<dbReference type="EMBL" id="BMRP01000006">
    <property type="protein sequence ID" value="GGU58538.1"/>
    <property type="molecule type" value="Genomic_DNA"/>
</dbReference>
<keyword evidence="3" id="KW-1185">Reference proteome</keyword>
<proteinExistence type="predicted"/>
<evidence type="ECO:0000313" key="2">
    <source>
        <dbReference type="EMBL" id="GGU58538.1"/>
    </source>
</evidence>
<dbReference type="Proteomes" id="UP000654471">
    <property type="component" value="Unassembled WGS sequence"/>
</dbReference>
<reference evidence="3" key="1">
    <citation type="journal article" date="2019" name="Int. J. Syst. Evol. Microbiol.">
        <title>The Global Catalogue of Microorganisms (GCM) 10K type strain sequencing project: providing services to taxonomists for standard genome sequencing and annotation.</title>
        <authorList>
            <consortium name="The Broad Institute Genomics Platform"/>
            <consortium name="The Broad Institute Genome Sequencing Center for Infectious Disease"/>
            <person name="Wu L."/>
            <person name="Ma J."/>
        </authorList>
    </citation>
    <scope>NUCLEOTIDE SEQUENCE [LARGE SCALE GENOMIC DNA]</scope>
    <source>
        <strain evidence="3">JCM 3399</strain>
    </source>
</reference>
<sequence length="338" mass="34926">MGDRGDLEDAVAARLQVGADHVGEVLAVGDVDLVQDDHPRPVAETAVLRQLLLDDVEVGDRVAVRLQGRGVQDVDQHLAALDMPQELQAQPLALAGTRDQARDVRDRVDRGTGRDHTQIGHQRGEGIVRDLRLGRGEHRDQRGLAGAGVADQRHIGDGLQLQHDVPRLAGLAEQREAGGLAAGGGQRGVAEAAATALARDEGGALAHQVGQHLAVPVQHDRAVRDRQDQVLAVLALAVVARAGLAVGGLAVRVVVVVEEGGDVLVDDQDHVAAPAAVAAVGAAERLELLPVNGGTAVASVTRGDVQLDAVHEGGHGGDASRSAGLSAYCWDSAGMSSS</sequence>
<feature type="compositionally biased region" description="Basic and acidic residues" evidence="1">
    <location>
        <begin position="99"/>
        <end position="119"/>
    </location>
</feature>
<evidence type="ECO:0000256" key="1">
    <source>
        <dbReference type="SAM" id="MobiDB-lite"/>
    </source>
</evidence>
<gene>
    <name evidence="2" type="ORF">GCM10010211_24400</name>
</gene>
<protein>
    <submittedName>
        <fullName evidence="2">Uncharacterized protein</fullName>
    </submittedName>
</protein>
<accession>A0ABQ2UYJ7</accession>
<comment type="caution">
    <text evidence="2">The sequence shown here is derived from an EMBL/GenBank/DDBJ whole genome shotgun (WGS) entry which is preliminary data.</text>
</comment>
<evidence type="ECO:0000313" key="3">
    <source>
        <dbReference type="Proteomes" id="UP000654471"/>
    </source>
</evidence>
<name>A0ABQ2UYJ7_9ACTN</name>